<dbReference type="Proteomes" id="UP000234341">
    <property type="component" value="Unassembled WGS sequence"/>
</dbReference>
<gene>
    <name evidence="6" type="ORF">CYJ10_13530</name>
</gene>
<dbReference type="InterPro" id="IPR000551">
    <property type="entry name" value="MerR-type_HTH_dom"/>
</dbReference>
<dbReference type="PRINTS" id="PR00040">
    <property type="entry name" value="HTHMERR"/>
</dbReference>
<dbReference type="SUPFAM" id="SSF46955">
    <property type="entry name" value="Putative DNA-binding domain"/>
    <property type="match status" value="1"/>
</dbReference>
<evidence type="ECO:0000256" key="1">
    <source>
        <dbReference type="ARBA" id="ARBA00023015"/>
    </source>
</evidence>
<dbReference type="Gene3D" id="1.10.1660.10">
    <property type="match status" value="1"/>
</dbReference>
<feature type="domain" description="HTH merR-type" evidence="5">
    <location>
        <begin position="1"/>
        <end position="69"/>
    </location>
</feature>
<evidence type="ECO:0000313" key="6">
    <source>
        <dbReference type="EMBL" id="PLQ00040.1"/>
    </source>
</evidence>
<dbReference type="OrthoDB" id="5297305at2"/>
<accession>A0A2N5CCS3</accession>
<comment type="caution">
    <text evidence="6">The sequence shown here is derived from an EMBL/GenBank/DDBJ whole genome shotgun (WGS) entry which is preliminary data.</text>
</comment>
<keyword evidence="3" id="KW-0804">Transcription</keyword>
<evidence type="ECO:0000313" key="7">
    <source>
        <dbReference type="Proteomes" id="UP000234341"/>
    </source>
</evidence>
<protein>
    <submittedName>
        <fullName evidence="6">MerR family transcriptional regulator</fullName>
    </submittedName>
</protein>
<dbReference type="GO" id="GO:0003700">
    <property type="term" value="F:DNA-binding transcription factor activity"/>
    <property type="evidence" value="ECO:0007669"/>
    <property type="project" value="InterPro"/>
</dbReference>
<keyword evidence="2" id="KW-0238">DNA-binding</keyword>
<dbReference type="EMBL" id="PJRP01000005">
    <property type="protein sequence ID" value="PLQ00040.1"/>
    <property type="molecule type" value="Genomic_DNA"/>
</dbReference>
<evidence type="ECO:0000259" key="5">
    <source>
        <dbReference type="PROSITE" id="PS50937"/>
    </source>
</evidence>
<dbReference type="PANTHER" id="PTHR30204">
    <property type="entry name" value="REDOX-CYCLING DRUG-SENSING TRANSCRIPTIONAL ACTIVATOR SOXR"/>
    <property type="match status" value="1"/>
</dbReference>
<evidence type="ECO:0000256" key="4">
    <source>
        <dbReference type="SAM" id="Coils"/>
    </source>
</evidence>
<proteinExistence type="predicted"/>
<dbReference type="AlphaFoldDB" id="A0A2N5CCS3"/>
<dbReference type="RefSeq" id="WP_101682007.1">
    <property type="nucleotide sequence ID" value="NZ_PJRP01000005.1"/>
</dbReference>
<keyword evidence="1" id="KW-0805">Transcription regulation</keyword>
<dbReference type="InterPro" id="IPR047057">
    <property type="entry name" value="MerR_fam"/>
</dbReference>
<name>A0A2N5CCS3_9BURK</name>
<evidence type="ECO:0000256" key="3">
    <source>
        <dbReference type="ARBA" id="ARBA00023163"/>
    </source>
</evidence>
<keyword evidence="4" id="KW-0175">Coiled coil</keyword>
<dbReference type="PROSITE" id="PS00552">
    <property type="entry name" value="HTH_MERR_1"/>
    <property type="match status" value="1"/>
</dbReference>
<dbReference type="GO" id="GO:0003677">
    <property type="term" value="F:DNA binding"/>
    <property type="evidence" value="ECO:0007669"/>
    <property type="project" value="UniProtKB-KW"/>
</dbReference>
<sequence length="148" mass="16839">MRIGELARLSGLTASRIRFYESAGLIAAVERSANGYRDYAPEAVWMLEIIASAQAAGFSLDQIRHLLPIGSENWQHDELLDALRRKITEIEDMQQRLQQNKDHLLAVIRTVESRPETLDCSDRVQWVLDRLRQDGAAAKGKRRRTVAN</sequence>
<reference evidence="6 7" key="1">
    <citation type="submission" date="2017-12" db="EMBL/GenBank/DDBJ databases">
        <title>Genome sequence of the active heterotrophic nitrifier-denitrifier, Cupriavidus pauculus UM1.</title>
        <authorList>
            <person name="Putonti C."/>
            <person name="Castignetti D."/>
        </authorList>
    </citation>
    <scope>NUCLEOTIDE SEQUENCE [LARGE SCALE GENOMIC DNA]</scope>
    <source>
        <strain evidence="6 7">UM1</strain>
    </source>
</reference>
<dbReference type="SMART" id="SM00422">
    <property type="entry name" value="HTH_MERR"/>
    <property type="match status" value="1"/>
</dbReference>
<dbReference type="PROSITE" id="PS50937">
    <property type="entry name" value="HTH_MERR_2"/>
    <property type="match status" value="1"/>
</dbReference>
<dbReference type="InterPro" id="IPR009061">
    <property type="entry name" value="DNA-bd_dom_put_sf"/>
</dbReference>
<dbReference type="Pfam" id="PF13411">
    <property type="entry name" value="MerR_1"/>
    <property type="match status" value="1"/>
</dbReference>
<evidence type="ECO:0000256" key="2">
    <source>
        <dbReference type="ARBA" id="ARBA00023125"/>
    </source>
</evidence>
<dbReference type="PANTHER" id="PTHR30204:SF94">
    <property type="entry name" value="HEAVY METAL-DEPENDENT TRANSCRIPTIONAL REGULATOR HI_0293-RELATED"/>
    <property type="match status" value="1"/>
</dbReference>
<feature type="coiled-coil region" evidence="4">
    <location>
        <begin position="76"/>
        <end position="103"/>
    </location>
</feature>
<organism evidence="6 7">
    <name type="scientific">Cupriavidus pauculus</name>
    <dbReference type="NCBI Taxonomy" id="82633"/>
    <lineage>
        <taxon>Bacteria</taxon>
        <taxon>Pseudomonadati</taxon>
        <taxon>Pseudomonadota</taxon>
        <taxon>Betaproteobacteria</taxon>
        <taxon>Burkholderiales</taxon>
        <taxon>Burkholderiaceae</taxon>
        <taxon>Cupriavidus</taxon>
    </lineage>
</organism>